<organism evidence="2 3">
    <name type="scientific">Lentinula raphanica</name>
    <dbReference type="NCBI Taxonomy" id="153919"/>
    <lineage>
        <taxon>Eukaryota</taxon>
        <taxon>Fungi</taxon>
        <taxon>Dikarya</taxon>
        <taxon>Basidiomycota</taxon>
        <taxon>Agaricomycotina</taxon>
        <taxon>Agaricomycetes</taxon>
        <taxon>Agaricomycetidae</taxon>
        <taxon>Agaricales</taxon>
        <taxon>Marasmiineae</taxon>
        <taxon>Omphalotaceae</taxon>
        <taxon>Lentinula</taxon>
    </lineage>
</organism>
<protein>
    <submittedName>
        <fullName evidence="2">Uncharacterized protein</fullName>
    </submittedName>
</protein>
<feature type="compositionally biased region" description="Polar residues" evidence="1">
    <location>
        <begin position="92"/>
        <end position="103"/>
    </location>
</feature>
<feature type="compositionally biased region" description="Basic and acidic residues" evidence="1">
    <location>
        <begin position="160"/>
        <end position="170"/>
    </location>
</feature>
<feature type="region of interest" description="Disordered" evidence="1">
    <location>
        <begin position="83"/>
        <end position="258"/>
    </location>
</feature>
<reference evidence="2" key="1">
    <citation type="submission" date="2022-08" db="EMBL/GenBank/DDBJ databases">
        <authorList>
            <consortium name="DOE Joint Genome Institute"/>
            <person name="Min B."/>
            <person name="Riley R."/>
            <person name="Sierra-Patev S."/>
            <person name="Naranjo-Ortiz M."/>
            <person name="Looney B."/>
            <person name="Konkel Z."/>
            <person name="Slot J.C."/>
            <person name="Sakamoto Y."/>
            <person name="Steenwyk J.L."/>
            <person name="Rokas A."/>
            <person name="Carro J."/>
            <person name="Camarero S."/>
            <person name="Ferreira P."/>
            <person name="Molpeceres G."/>
            <person name="Ruiz-Duenas F.J."/>
            <person name="Serrano A."/>
            <person name="Henrissat B."/>
            <person name="Drula E."/>
            <person name="Hughes K.W."/>
            <person name="Mata J.L."/>
            <person name="Ishikawa N.K."/>
            <person name="Vargas-Isla R."/>
            <person name="Ushijima S."/>
            <person name="Smith C.A."/>
            <person name="Ahrendt S."/>
            <person name="Andreopoulos W."/>
            <person name="He G."/>
            <person name="Labutti K."/>
            <person name="Lipzen A."/>
            <person name="Ng V."/>
            <person name="Sandor L."/>
            <person name="Barry K."/>
            <person name="Martinez A.T."/>
            <person name="Xiao Y."/>
            <person name="Gibbons J.G."/>
            <person name="Terashima K."/>
            <person name="Hibbett D.S."/>
            <person name="Grigoriev I.V."/>
        </authorList>
    </citation>
    <scope>NUCLEOTIDE SEQUENCE</scope>
    <source>
        <strain evidence="2">TFB9207</strain>
    </source>
</reference>
<evidence type="ECO:0000313" key="2">
    <source>
        <dbReference type="EMBL" id="KAJ3840893.1"/>
    </source>
</evidence>
<feature type="compositionally biased region" description="Basic and acidic residues" evidence="1">
    <location>
        <begin position="179"/>
        <end position="203"/>
    </location>
</feature>
<dbReference type="AlphaFoldDB" id="A0AA38PDG0"/>
<gene>
    <name evidence="2" type="ORF">F5878DRAFT_43787</name>
</gene>
<keyword evidence="3" id="KW-1185">Reference proteome</keyword>
<evidence type="ECO:0000313" key="3">
    <source>
        <dbReference type="Proteomes" id="UP001163846"/>
    </source>
</evidence>
<name>A0AA38PDG0_9AGAR</name>
<dbReference type="EMBL" id="MU806059">
    <property type="protein sequence ID" value="KAJ3840893.1"/>
    <property type="molecule type" value="Genomic_DNA"/>
</dbReference>
<dbReference type="Proteomes" id="UP001163846">
    <property type="component" value="Unassembled WGS sequence"/>
</dbReference>
<feature type="compositionally biased region" description="Basic and acidic residues" evidence="1">
    <location>
        <begin position="244"/>
        <end position="258"/>
    </location>
</feature>
<accession>A0AA38PDG0</accession>
<sequence length="310" mass="36084">MQFLSVWSPLNVVVSALFFLQNPYAMVNILFVIVISSHLYQMWATSVLAAPGRGKNRSKDRLAEDRSRNWSSWNRSSQYSWNQDWSRDRSTGQHPPSQDRSINQPTSPPSQDRSSRDWSSNRSTQYPPSQDRSRDWSSNRPTHRSPRDRSSQGWPSQHRPSTDRSRDRSTRRSRSPQDWSRDRSTQHRSPQDRSRQDWPKDRSNQYPPPQDQSKKMDVGASTSSDMHQSSRHRPDSTVQNADKAQNEGKAHQVEMHPDDAEYPIKDIIEVDFLHRDPTISQVVDLYGPDLCYDMVEDILQVIESRKPGER</sequence>
<evidence type="ECO:0000256" key="1">
    <source>
        <dbReference type="SAM" id="MobiDB-lite"/>
    </source>
</evidence>
<comment type="caution">
    <text evidence="2">The sequence shown here is derived from an EMBL/GenBank/DDBJ whole genome shotgun (WGS) entry which is preliminary data.</text>
</comment>
<proteinExistence type="predicted"/>
<feature type="compositionally biased region" description="Low complexity" evidence="1">
    <location>
        <begin position="109"/>
        <end position="125"/>
    </location>
</feature>